<keyword evidence="4" id="KW-1185">Reference proteome</keyword>
<name>A0A6I4UKF1_9SPHN</name>
<dbReference type="Proteomes" id="UP000548685">
    <property type="component" value="Unassembled WGS sequence"/>
</dbReference>
<evidence type="ECO:0000313" key="2">
    <source>
        <dbReference type="EMBL" id="MXP39390.1"/>
    </source>
</evidence>
<dbReference type="Proteomes" id="UP000430021">
    <property type="component" value="Unassembled WGS sequence"/>
</dbReference>
<evidence type="ECO:0000313" key="3">
    <source>
        <dbReference type="Proteomes" id="UP000430021"/>
    </source>
</evidence>
<reference evidence="2 3" key="1">
    <citation type="submission" date="2019-12" db="EMBL/GenBank/DDBJ databases">
        <title>Genomic-based taxomic classification of the family Erythrobacteraceae.</title>
        <authorList>
            <person name="Xu L."/>
        </authorList>
    </citation>
    <scope>NUCLEOTIDE SEQUENCE [LARGE SCALE GENOMIC DNA]</scope>
    <source>
        <strain evidence="2 3">JCM 10282</strain>
    </source>
</reference>
<protein>
    <submittedName>
        <fullName evidence="2">Uncharacterized protein</fullName>
    </submittedName>
</protein>
<gene>
    <name evidence="1" type="ORF">FHS52_001481</name>
    <name evidence="2" type="ORF">GRI59_12305</name>
</gene>
<sequence>MKAKAEAELVEYLTNHLAYEREMLGFTFKMLFRSDGLRWCAFFESFGLHARNLYDFLRHEGQKGNTIRADDYLAGRKRSAPSRVDGRLNASFFHLSTDRLKNDPVNLDDAIQIAQWIDAEWKKWAEQLSSPFSELAKAAPVCALEVPSGSSTPTASSDVKVIT</sequence>
<proteinExistence type="predicted"/>
<dbReference type="AlphaFoldDB" id="A0A6I4UKF1"/>
<organism evidence="2 3">
    <name type="scientific">Erythrobacter ramosus</name>
    <dbReference type="NCBI Taxonomy" id="35811"/>
    <lineage>
        <taxon>Bacteria</taxon>
        <taxon>Pseudomonadati</taxon>
        <taxon>Pseudomonadota</taxon>
        <taxon>Alphaproteobacteria</taxon>
        <taxon>Sphingomonadales</taxon>
        <taxon>Erythrobacteraceae</taxon>
        <taxon>Erythrobacter/Porphyrobacter group</taxon>
        <taxon>Erythrobacter</taxon>
    </lineage>
</organism>
<reference evidence="1 4" key="2">
    <citation type="submission" date="2020-08" db="EMBL/GenBank/DDBJ databases">
        <title>Genomic Encyclopedia of Type Strains, Phase IV (KMG-IV): sequencing the most valuable type-strain genomes for metagenomic binning, comparative biology and taxonomic classification.</title>
        <authorList>
            <person name="Goeker M."/>
        </authorList>
    </citation>
    <scope>NUCLEOTIDE SEQUENCE [LARGE SCALE GENOMIC DNA]</scope>
    <source>
        <strain evidence="1 4">DSM 8510</strain>
    </source>
</reference>
<dbReference type="EMBL" id="WTYB01000002">
    <property type="protein sequence ID" value="MXP39390.1"/>
    <property type="molecule type" value="Genomic_DNA"/>
</dbReference>
<comment type="caution">
    <text evidence="2">The sequence shown here is derived from an EMBL/GenBank/DDBJ whole genome shotgun (WGS) entry which is preliminary data.</text>
</comment>
<evidence type="ECO:0000313" key="1">
    <source>
        <dbReference type="EMBL" id="MBB3775512.1"/>
    </source>
</evidence>
<evidence type="ECO:0000313" key="4">
    <source>
        <dbReference type="Proteomes" id="UP000548685"/>
    </source>
</evidence>
<dbReference type="RefSeq" id="WP_160761434.1">
    <property type="nucleotide sequence ID" value="NZ_BAAADZ010000010.1"/>
</dbReference>
<dbReference type="EMBL" id="JACICE010000002">
    <property type="protein sequence ID" value="MBB3775512.1"/>
    <property type="molecule type" value="Genomic_DNA"/>
</dbReference>
<accession>A0A6I4UKF1</accession>